<reference evidence="2" key="1">
    <citation type="submission" date="2018-09" db="EMBL/GenBank/DDBJ databases">
        <title>whole genome sequence of T. equiperdum IVM-t1 strain.</title>
        <authorList>
            <person name="Suganuma K."/>
        </authorList>
    </citation>
    <scope>NUCLEOTIDE SEQUENCE [LARGE SCALE GENOMIC DNA]</scope>
    <source>
        <strain evidence="2">IVM-t1</strain>
    </source>
</reference>
<keyword evidence="1" id="KW-1133">Transmembrane helix</keyword>
<evidence type="ECO:0000256" key="1">
    <source>
        <dbReference type="SAM" id="Phobius"/>
    </source>
</evidence>
<protein>
    <submittedName>
        <fullName evidence="2">Uncharacterized protein</fullName>
    </submittedName>
</protein>
<sequence length="58" mass="6417">MLQIQDAGILFLSAMITFIKVGQLFCDLLILFFFTVHNLIAAVVEVPALKAKDNVKGH</sequence>
<dbReference type="EMBL" id="QSBY01000009">
    <property type="protein sequence ID" value="RHW70458.1"/>
    <property type="molecule type" value="Genomic_DNA"/>
</dbReference>
<feature type="transmembrane region" description="Helical" evidence="1">
    <location>
        <begin position="31"/>
        <end position="49"/>
    </location>
</feature>
<name>A0A3L6L2Y9_9TRYP</name>
<keyword evidence="1" id="KW-0472">Membrane</keyword>
<dbReference type="AlphaFoldDB" id="A0A3L6L2Y9"/>
<dbReference type="Proteomes" id="UP000266743">
    <property type="component" value="Chromosome 9"/>
</dbReference>
<accession>A0A3L6L2Y9</accession>
<comment type="caution">
    <text evidence="2">The sequence shown here is derived from an EMBL/GenBank/DDBJ whole genome shotgun (WGS) entry which is preliminary data.</text>
</comment>
<proteinExistence type="predicted"/>
<keyword evidence="1" id="KW-0812">Transmembrane</keyword>
<organism evidence="2">
    <name type="scientific">Trypanosoma brucei equiperdum</name>
    <dbReference type="NCBI Taxonomy" id="630700"/>
    <lineage>
        <taxon>Eukaryota</taxon>
        <taxon>Discoba</taxon>
        <taxon>Euglenozoa</taxon>
        <taxon>Kinetoplastea</taxon>
        <taxon>Metakinetoplastina</taxon>
        <taxon>Trypanosomatida</taxon>
        <taxon>Trypanosomatidae</taxon>
        <taxon>Trypanosoma</taxon>
    </lineage>
</organism>
<gene>
    <name evidence="2" type="ORF">DPX39_090012700</name>
</gene>
<evidence type="ECO:0000313" key="2">
    <source>
        <dbReference type="EMBL" id="RHW70458.1"/>
    </source>
</evidence>